<dbReference type="RefSeq" id="WP_160196770.1">
    <property type="nucleotide sequence ID" value="NZ_QXXA01000005.1"/>
</dbReference>
<evidence type="ECO:0000313" key="9">
    <source>
        <dbReference type="Proteomes" id="UP000467132"/>
    </source>
</evidence>
<keyword evidence="5" id="KW-0456">Lyase</keyword>
<dbReference type="OrthoDB" id="9815233at2"/>
<evidence type="ECO:0000256" key="1">
    <source>
        <dbReference type="ARBA" id="ARBA00001933"/>
    </source>
</evidence>
<keyword evidence="9" id="KW-1185">Reference proteome</keyword>
<evidence type="ECO:0000256" key="4">
    <source>
        <dbReference type="ARBA" id="ARBA00022898"/>
    </source>
</evidence>
<dbReference type="Pfam" id="PF01276">
    <property type="entry name" value="OKR_DC_1"/>
    <property type="match status" value="1"/>
</dbReference>
<dbReference type="InterPro" id="IPR036633">
    <property type="entry name" value="Prn/Lys/Arg_de-COase_C_sf"/>
</dbReference>
<evidence type="ECO:0000256" key="2">
    <source>
        <dbReference type="ARBA" id="ARBA00010671"/>
    </source>
</evidence>
<reference evidence="8 9" key="1">
    <citation type="submission" date="2018-08" db="EMBL/GenBank/DDBJ databases">
        <title>Murine metabolic-syndrome-specific gut microbial biobank.</title>
        <authorList>
            <person name="Liu C."/>
        </authorList>
    </citation>
    <scope>NUCLEOTIDE SEQUENCE [LARGE SCALE GENOMIC DNA]</scope>
    <source>
        <strain evidence="8 9">583</strain>
    </source>
</reference>
<dbReference type="Gene3D" id="3.40.640.10">
    <property type="entry name" value="Type I PLP-dependent aspartate aminotransferase-like (Major domain)"/>
    <property type="match status" value="1"/>
</dbReference>
<dbReference type="InterPro" id="IPR015421">
    <property type="entry name" value="PyrdxlP-dep_Trfase_major"/>
</dbReference>
<dbReference type="Gene3D" id="3.90.105.10">
    <property type="entry name" value="Molybdopterin biosynthesis moea protein, domain 2"/>
    <property type="match status" value="1"/>
</dbReference>
<dbReference type="InterPro" id="IPR015424">
    <property type="entry name" value="PyrdxlP-dep_Trfase"/>
</dbReference>
<dbReference type="Proteomes" id="UP000467132">
    <property type="component" value="Unassembled WGS sequence"/>
</dbReference>
<dbReference type="InterPro" id="IPR052357">
    <property type="entry name" value="Orn_Lys_Arg_decarboxylase-I"/>
</dbReference>
<proteinExistence type="inferred from homology"/>
<evidence type="ECO:0000259" key="7">
    <source>
        <dbReference type="Pfam" id="PF03711"/>
    </source>
</evidence>
<dbReference type="SUPFAM" id="SSF55904">
    <property type="entry name" value="Ornithine decarboxylase C-terminal domain"/>
    <property type="match status" value="1"/>
</dbReference>
<protein>
    <submittedName>
        <fullName evidence="8">Aminotransferase class V-fold PLP-dependent enzyme</fullName>
    </submittedName>
</protein>
<dbReference type="Pfam" id="PF03711">
    <property type="entry name" value="OKR_DC_1_C"/>
    <property type="match status" value="1"/>
</dbReference>
<evidence type="ECO:0000256" key="3">
    <source>
        <dbReference type="ARBA" id="ARBA00022793"/>
    </source>
</evidence>
<dbReference type="PANTHER" id="PTHR43277">
    <property type="entry name" value="ARGININE DECARBOXYLASE"/>
    <property type="match status" value="1"/>
</dbReference>
<dbReference type="SUPFAM" id="SSF53383">
    <property type="entry name" value="PLP-dependent transferases"/>
    <property type="match status" value="1"/>
</dbReference>
<dbReference type="GO" id="GO:0016831">
    <property type="term" value="F:carboxy-lyase activity"/>
    <property type="evidence" value="ECO:0007669"/>
    <property type="project" value="UniProtKB-KW"/>
</dbReference>
<evidence type="ECO:0000313" key="8">
    <source>
        <dbReference type="EMBL" id="NBI06299.1"/>
    </source>
</evidence>
<dbReference type="InterPro" id="IPR008286">
    <property type="entry name" value="Prn/Lys/Arg_de-COase_C"/>
</dbReference>
<keyword evidence="8" id="KW-0808">Transferase</keyword>
<keyword evidence="3" id="KW-0210">Decarboxylase</keyword>
<name>A0A845QWZ5_9CLOT</name>
<comment type="caution">
    <text evidence="8">The sequence shown here is derived from an EMBL/GenBank/DDBJ whole genome shotgun (WGS) entry which is preliminary data.</text>
</comment>
<feature type="domain" description="Orn/Lys/Arg decarboxylase C-terminal" evidence="7">
    <location>
        <begin position="398"/>
        <end position="450"/>
    </location>
</feature>
<keyword evidence="4" id="KW-0663">Pyridoxal phosphate</keyword>
<evidence type="ECO:0000259" key="6">
    <source>
        <dbReference type="Pfam" id="PF01276"/>
    </source>
</evidence>
<evidence type="ECO:0000256" key="5">
    <source>
        <dbReference type="ARBA" id="ARBA00023239"/>
    </source>
</evidence>
<dbReference type="EMBL" id="QXXA01000005">
    <property type="protein sequence ID" value="NBI06299.1"/>
    <property type="molecule type" value="Genomic_DNA"/>
</dbReference>
<sequence length="466" mass="52611">MNTPLIKGLLEYSDKKNVRFHMPGHKGRTIYDLAKLIPDIDVTEVEGTDNLHNPKGVINESQKRASNIYGTRKTFYSVNGTTAGIYAAITSSVKPGEEILIQRNCHKSIYNALVIGRIKGNFIYPKYDSKNNILTIIDPNEINDILSENKNIKAVVITYPSYLGICSDIKTIADVVHKHDKILIVDEAHGSHLEFSNKLPISAESAGADIIVQSTHKTLPSYTQSSMVHVNSDRVDNDRLFKMMSMFQSTSPSYILMSSLDMAMDYMINEGKNRLEKVLNYIDEFTYKVDNLEGISLFVGDTKYIFDKTKIVINATELGLRGSDLENILRKEYNIELEMSDLFYALAMVSVMNTKKDLDKLYLALKDISNTHCKKKLKIKEDIKFLQPTKYIEIYEAFNENSKFENLDDAIGEIASDYIIPYPPGVPVVAPGEILSKDIINHIKKFIDADIEILGLNNNKVSIIDK</sequence>
<gene>
    <name evidence="8" type="ORF">D3Z33_05415</name>
</gene>
<organism evidence="8 9">
    <name type="scientific">Senegalia massiliensis</name>
    <dbReference type="NCBI Taxonomy" id="1720316"/>
    <lineage>
        <taxon>Bacteria</taxon>
        <taxon>Bacillati</taxon>
        <taxon>Bacillota</taxon>
        <taxon>Clostridia</taxon>
        <taxon>Eubacteriales</taxon>
        <taxon>Clostridiaceae</taxon>
        <taxon>Senegalia</taxon>
    </lineage>
</organism>
<comment type="cofactor">
    <cofactor evidence="1">
        <name>pyridoxal 5'-phosphate</name>
        <dbReference type="ChEBI" id="CHEBI:597326"/>
    </cofactor>
</comment>
<dbReference type="GO" id="GO:0008483">
    <property type="term" value="F:transaminase activity"/>
    <property type="evidence" value="ECO:0007669"/>
    <property type="project" value="UniProtKB-KW"/>
</dbReference>
<feature type="domain" description="Orn/Lys/Arg decarboxylases family 1 pyridoxal-P attachment site" evidence="6">
    <location>
        <begin position="3"/>
        <end position="299"/>
    </location>
</feature>
<comment type="similarity">
    <text evidence="2">Belongs to the Orn/Lys/Arg decarboxylase class-I family.</text>
</comment>
<dbReference type="AlphaFoldDB" id="A0A845QWZ5"/>
<keyword evidence="8" id="KW-0032">Aminotransferase</keyword>
<accession>A0A845QWZ5</accession>
<dbReference type="PANTHER" id="PTHR43277:SF4">
    <property type="entry name" value="ARGININE DECARBOXYLASE"/>
    <property type="match status" value="1"/>
</dbReference>
<dbReference type="InterPro" id="IPR000310">
    <property type="entry name" value="Orn/Lys/Arg_deCO2ase_major_dom"/>
</dbReference>